<name>A0ABN7WYN5_GIGMA</name>
<comment type="caution">
    <text evidence="2">The sequence shown here is derived from an EMBL/GenBank/DDBJ whole genome shotgun (WGS) entry which is preliminary data.</text>
</comment>
<organism evidence="2 3">
    <name type="scientific">Gigaspora margarita</name>
    <dbReference type="NCBI Taxonomy" id="4874"/>
    <lineage>
        <taxon>Eukaryota</taxon>
        <taxon>Fungi</taxon>
        <taxon>Fungi incertae sedis</taxon>
        <taxon>Mucoromycota</taxon>
        <taxon>Glomeromycotina</taxon>
        <taxon>Glomeromycetes</taxon>
        <taxon>Diversisporales</taxon>
        <taxon>Gigasporaceae</taxon>
        <taxon>Gigaspora</taxon>
    </lineage>
</organism>
<protein>
    <submittedName>
        <fullName evidence="2">27479_t:CDS:1</fullName>
    </submittedName>
</protein>
<dbReference type="EMBL" id="CAJVQB010074032">
    <property type="protein sequence ID" value="CAG8843928.1"/>
    <property type="molecule type" value="Genomic_DNA"/>
</dbReference>
<gene>
    <name evidence="2" type="ORF">GMARGA_LOCUS36805</name>
</gene>
<dbReference type="CDD" id="cd00077">
    <property type="entry name" value="HDc"/>
    <property type="match status" value="1"/>
</dbReference>
<dbReference type="InterPro" id="IPR003607">
    <property type="entry name" value="HD/PDEase_dom"/>
</dbReference>
<sequence length="134" mass="15587">GYMTFKKWAVEFIDTKAFQRLRNIKQLGNSYYIFPGACHNHFEHSLGTAHLAYTLTKKLLEQPGIERVNSNLEYVTLAALCHDLEHGLFSPVFDGDWKHENGSEKMFDYLYDKIETHSIDLSTDDLKFIKNLIK</sequence>
<proteinExistence type="predicted"/>
<accession>A0ABN7WYN5</accession>
<reference evidence="2 3" key="1">
    <citation type="submission" date="2021-06" db="EMBL/GenBank/DDBJ databases">
        <authorList>
            <person name="Kallberg Y."/>
            <person name="Tangrot J."/>
            <person name="Rosling A."/>
        </authorList>
    </citation>
    <scope>NUCLEOTIDE SEQUENCE [LARGE SCALE GENOMIC DNA]</scope>
    <source>
        <strain evidence="2 3">120-4 pot B 10/14</strain>
    </source>
</reference>
<keyword evidence="3" id="KW-1185">Reference proteome</keyword>
<feature type="domain" description="HD/PDEase" evidence="1">
    <location>
        <begin position="37"/>
        <end position="126"/>
    </location>
</feature>
<dbReference type="InterPro" id="IPR006674">
    <property type="entry name" value="HD_domain"/>
</dbReference>
<feature type="non-terminal residue" evidence="2">
    <location>
        <position position="1"/>
    </location>
</feature>
<dbReference type="InterPro" id="IPR050135">
    <property type="entry name" value="dGTPase-like"/>
</dbReference>
<dbReference type="Proteomes" id="UP000789901">
    <property type="component" value="Unassembled WGS sequence"/>
</dbReference>
<dbReference type="Pfam" id="PF01966">
    <property type="entry name" value="HD"/>
    <property type="match status" value="1"/>
</dbReference>
<evidence type="ECO:0000313" key="2">
    <source>
        <dbReference type="EMBL" id="CAG8843928.1"/>
    </source>
</evidence>
<evidence type="ECO:0000259" key="1">
    <source>
        <dbReference type="SMART" id="SM00471"/>
    </source>
</evidence>
<dbReference type="Gene3D" id="1.10.3210.10">
    <property type="entry name" value="Hypothetical protein af1432"/>
    <property type="match status" value="1"/>
</dbReference>
<dbReference type="SMART" id="SM00471">
    <property type="entry name" value="HDc"/>
    <property type="match status" value="1"/>
</dbReference>
<dbReference type="PANTHER" id="PTHR11373:SF4">
    <property type="entry name" value="DEOXYNUCLEOSIDE TRIPHOSPHATE TRIPHOSPHOHYDROLASE SAMHD1"/>
    <property type="match status" value="1"/>
</dbReference>
<evidence type="ECO:0000313" key="3">
    <source>
        <dbReference type="Proteomes" id="UP000789901"/>
    </source>
</evidence>
<dbReference type="SUPFAM" id="SSF109604">
    <property type="entry name" value="HD-domain/PDEase-like"/>
    <property type="match status" value="1"/>
</dbReference>
<feature type="non-terminal residue" evidence="2">
    <location>
        <position position="134"/>
    </location>
</feature>
<dbReference type="PANTHER" id="PTHR11373">
    <property type="entry name" value="DEOXYNUCLEOSIDE TRIPHOSPHATE TRIPHOSPHOHYDROLASE"/>
    <property type="match status" value="1"/>
</dbReference>